<evidence type="ECO:0000313" key="1">
    <source>
        <dbReference type="EMBL" id="OGZ39805.1"/>
    </source>
</evidence>
<comment type="caution">
    <text evidence="1">The sequence shown here is derived from an EMBL/GenBank/DDBJ whole genome shotgun (WGS) entry which is preliminary data.</text>
</comment>
<sequence>MAIVILGSLYFIVLGYEQYRLTKVHNLDVVNSMRLCANLSSNSDAVRDCAEAVKRQKIGF</sequence>
<proteinExistence type="predicted"/>
<evidence type="ECO:0000313" key="2">
    <source>
        <dbReference type="Proteomes" id="UP000177126"/>
    </source>
</evidence>
<dbReference type="EMBL" id="MHNF01000046">
    <property type="protein sequence ID" value="OGZ39805.1"/>
    <property type="molecule type" value="Genomic_DNA"/>
</dbReference>
<protein>
    <submittedName>
        <fullName evidence="1">Uncharacterized protein</fullName>
    </submittedName>
</protein>
<organism evidence="1 2">
    <name type="scientific">Candidatus Portnoybacteria bacterium RIFCSPLOWO2_02_FULL_39_11</name>
    <dbReference type="NCBI Taxonomy" id="1802001"/>
    <lineage>
        <taxon>Bacteria</taxon>
        <taxon>Candidatus Portnoyibacteriota</taxon>
    </lineage>
</organism>
<reference evidence="1 2" key="1">
    <citation type="journal article" date="2016" name="Nat. Commun.">
        <title>Thousands of microbial genomes shed light on interconnected biogeochemical processes in an aquifer system.</title>
        <authorList>
            <person name="Anantharaman K."/>
            <person name="Brown C.T."/>
            <person name="Hug L.A."/>
            <person name="Sharon I."/>
            <person name="Castelle C.J."/>
            <person name="Probst A.J."/>
            <person name="Thomas B.C."/>
            <person name="Singh A."/>
            <person name="Wilkins M.J."/>
            <person name="Karaoz U."/>
            <person name="Brodie E.L."/>
            <person name="Williams K.H."/>
            <person name="Hubbard S.S."/>
            <person name="Banfield J.F."/>
        </authorList>
    </citation>
    <scope>NUCLEOTIDE SEQUENCE [LARGE SCALE GENOMIC DNA]</scope>
</reference>
<accession>A0A1G2FP09</accession>
<dbReference type="AlphaFoldDB" id="A0A1G2FP09"/>
<name>A0A1G2FP09_9BACT</name>
<dbReference type="Proteomes" id="UP000177126">
    <property type="component" value="Unassembled WGS sequence"/>
</dbReference>
<gene>
    <name evidence="1" type="ORF">A3B04_00095</name>
</gene>